<dbReference type="EMBL" id="JWYV01000002">
    <property type="protein sequence ID" value="KKD00909.1"/>
    <property type="molecule type" value="Genomic_DNA"/>
</dbReference>
<dbReference type="RefSeq" id="WP_046219275.1">
    <property type="nucleotide sequence ID" value="NZ_JWYV01000002.1"/>
</dbReference>
<feature type="transmembrane region" description="Helical" evidence="1">
    <location>
        <begin position="38"/>
        <end position="60"/>
    </location>
</feature>
<evidence type="ECO:0000313" key="2">
    <source>
        <dbReference type="EMBL" id="KKD00909.1"/>
    </source>
</evidence>
<feature type="transmembrane region" description="Helical" evidence="1">
    <location>
        <begin position="90"/>
        <end position="122"/>
    </location>
</feature>
<gene>
    <name evidence="2" type="ORF">KY46_03685</name>
</gene>
<dbReference type="AlphaFoldDB" id="A0A0F5VFJ8"/>
<feature type="transmembrane region" description="Helical" evidence="1">
    <location>
        <begin position="12"/>
        <end position="31"/>
    </location>
</feature>
<dbReference type="OrthoDB" id="9904309at2"/>
<keyword evidence="1" id="KW-0472">Membrane</keyword>
<keyword evidence="1" id="KW-1133">Transmembrane helix</keyword>
<keyword evidence="3" id="KW-1185">Reference proteome</keyword>
<evidence type="ECO:0000256" key="1">
    <source>
        <dbReference type="SAM" id="Phobius"/>
    </source>
</evidence>
<reference evidence="2 3" key="1">
    <citation type="submission" date="2014-12" db="EMBL/GenBank/DDBJ databases">
        <title>Mercury Reductase activity and rhizosphere competence traits in the genome of root associated Photobacterium halotolerans MELD1.</title>
        <authorList>
            <person name="Mathew D.C."/>
            <person name="Huang C.-C."/>
        </authorList>
    </citation>
    <scope>NUCLEOTIDE SEQUENCE [LARGE SCALE GENOMIC DNA]</scope>
    <source>
        <strain evidence="2 3">MELD1</strain>
    </source>
</reference>
<protein>
    <submittedName>
        <fullName evidence="2">Uncharacterized protein</fullName>
    </submittedName>
</protein>
<proteinExistence type="predicted"/>
<sequence>MPDKLVEHLKWAHTGLTAFCASYFFVLLSGYKQLNSSFMLMLSTTLFAIALVMFSAFTIFHVTAIEKKLTSEDVEKALDLNPQAQKLTNIAMYILVAAVLCLVGHFSLWILAIMLVVSFLMWKQLKPYLAELNRLSKEHEKNQKH</sequence>
<keyword evidence="1" id="KW-0812">Transmembrane</keyword>
<evidence type="ECO:0000313" key="3">
    <source>
        <dbReference type="Proteomes" id="UP000033633"/>
    </source>
</evidence>
<dbReference type="PATRIC" id="fig|265726.11.peg.2086"/>
<dbReference type="Proteomes" id="UP000033633">
    <property type="component" value="Unassembled WGS sequence"/>
</dbReference>
<accession>A0A0F5VFJ8</accession>
<name>A0A0F5VFJ8_9GAMM</name>
<comment type="caution">
    <text evidence="2">The sequence shown here is derived from an EMBL/GenBank/DDBJ whole genome shotgun (WGS) entry which is preliminary data.</text>
</comment>
<organism evidence="2 3">
    <name type="scientific">Photobacterium halotolerans</name>
    <dbReference type="NCBI Taxonomy" id="265726"/>
    <lineage>
        <taxon>Bacteria</taxon>
        <taxon>Pseudomonadati</taxon>
        <taxon>Pseudomonadota</taxon>
        <taxon>Gammaproteobacteria</taxon>
        <taxon>Vibrionales</taxon>
        <taxon>Vibrionaceae</taxon>
        <taxon>Photobacterium</taxon>
    </lineage>
</organism>